<name>A0A897Q0D3_ACTPL</name>
<dbReference type="Pfam" id="PF00132">
    <property type="entry name" value="Hexapep"/>
    <property type="match status" value="1"/>
</dbReference>
<dbReference type="Gene3D" id="3.90.550.20">
    <property type="match status" value="1"/>
</dbReference>
<gene>
    <name evidence="2" type="primary">cps19C</name>
</gene>
<dbReference type="PANTHER" id="PTHR23416">
    <property type="entry name" value="SIALIC ACID SYNTHASE-RELATED"/>
    <property type="match status" value="1"/>
</dbReference>
<dbReference type="InterPro" id="IPR011004">
    <property type="entry name" value="Trimer_LpxA-like_sf"/>
</dbReference>
<evidence type="ECO:0000313" key="1">
    <source>
        <dbReference type="EMBL" id="QSG30239.1"/>
    </source>
</evidence>
<dbReference type="SUPFAM" id="SSF51161">
    <property type="entry name" value="Trimeric LpxA-like enzymes"/>
    <property type="match status" value="1"/>
</dbReference>
<dbReference type="InterPro" id="IPR001451">
    <property type="entry name" value="Hexapep"/>
</dbReference>
<dbReference type="CDD" id="cd04647">
    <property type="entry name" value="LbH_MAT_like"/>
    <property type="match status" value="1"/>
</dbReference>
<dbReference type="SUPFAM" id="SSF53448">
    <property type="entry name" value="Nucleotide-diphospho-sugar transferases"/>
    <property type="match status" value="1"/>
</dbReference>
<organism evidence="2">
    <name type="scientific">Actinobacillus pleuropneumoniae</name>
    <name type="common">Haemophilus pleuropneumoniae</name>
    <dbReference type="NCBI Taxonomy" id="715"/>
    <lineage>
        <taxon>Bacteria</taxon>
        <taxon>Pseudomonadati</taxon>
        <taxon>Pseudomonadota</taxon>
        <taxon>Gammaproteobacteria</taxon>
        <taxon>Pasteurellales</taxon>
        <taxon>Pasteurellaceae</taxon>
        <taxon>Actinobacillus</taxon>
    </lineage>
</organism>
<evidence type="ECO:0000313" key="2">
    <source>
        <dbReference type="EMBL" id="QSG30252.1"/>
    </source>
</evidence>
<sequence length="774" mass="88617">MNNIYAFWESTKKTPAYLELCQKTWYKHIPNAKIHIINYKNLREYIGDTYDLEKLKTIPLAMQSDIISAAVLERFGGLFLDIDCIATNDVFNLFNQIAQDKLVAFGRPNDCAIHLAVLYCKKPNNPILREWRIEAQKRLENKPEKFGWAYFGNEIINPLLKSEKYVNDFHIIDRSISGNILESVAIKDSHPSKAIEDYKNFWFNPNFTFSTETLNLVTCGIISLHNSWTPEQYRLISDETLFLEQDIPMSHLLKHVLVGNKSPTMMSEQLILEGYLSSELNRKNILFKRKYFRNMLVLDFSINKKQFAFDISVTNKKIKVDLVLRNIPSSEVRKSSFLESLNFNVNKVTLGVLDTNKQTLDLILKCYAEFINNNLLTSNELKENKFEVIQFIDDVFIDLENFEIKNNKIYLSGIGFIQNLNVVEWSDIDYKLIFKSKEEKEYIKQLAKLHKPEITQKYAVDSVKYDKCFFTTFQHNGIDVFDIPFGNYDIYLSITVAGVTKKQKLRTIHQSILQHPLIRSSTINNGVFQLDTLTFKADFAKNIVLHNKSKQLITESILDTANNRVTAPKNSTNCFIRFEGSNNHIDIDPDANIRNLYIECLGSHNIVKIGKNVSLHGTIRLGFGCEVNIGDGTSSTNPIYATCAEQTKLLIGRDCMFATNNQIRTDDAHPIYDVNTGKRVNMSKDIQIGDHVWIGYGATILSGSAIGSGSVIGAGSIVRNKFPNNCVIAGTPAKVVKKDIFWERPLLLNMSEEVVYSEEERRQKNYCKNTMETE</sequence>
<dbReference type="Pfam" id="PF05704">
    <property type="entry name" value="Caps_synth"/>
    <property type="match status" value="1"/>
</dbReference>
<dbReference type="InterPro" id="IPR029044">
    <property type="entry name" value="Nucleotide-diphossugar_trans"/>
</dbReference>
<protein>
    <submittedName>
        <fullName evidence="2">Putative acetyltransferase</fullName>
    </submittedName>
</protein>
<reference evidence="2" key="1">
    <citation type="submission" date="2020-05" db="EMBL/GenBank/DDBJ databases">
        <authorList>
            <person name="Stringer O.W."/>
            <person name="Bosse J.T."/>
            <person name="Lacouture S."/>
            <person name="Gottschalk M."/>
            <person name="Fodor L."/>
            <person name="Angen O."/>
            <person name="Velazquez E."/>
            <person name="Penny P."/>
            <person name="Lei L."/>
            <person name="Langford P.R."/>
            <person name="Li Y."/>
        </authorList>
    </citation>
    <scope>NUCLEOTIDE SEQUENCE</scope>
    <source>
        <strain evidence="1">7213384-1</strain>
        <strain evidence="2">A08-013</strain>
    </source>
</reference>
<dbReference type="EMBL" id="MT468887">
    <property type="protein sequence ID" value="QSG30239.1"/>
    <property type="molecule type" value="Genomic_DNA"/>
</dbReference>
<dbReference type="GO" id="GO:0016757">
    <property type="term" value="F:glycosyltransferase activity"/>
    <property type="evidence" value="ECO:0007669"/>
    <property type="project" value="InterPro"/>
</dbReference>
<accession>A0A897Q0D3</accession>
<proteinExistence type="predicted"/>
<dbReference type="AlphaFoldDB" id="A0A897Q0D3"/>
<dbReference type="Gene3D" id="2.160.10.10">
    <property type="entry name" value="Hexapeptide repeat proteins"/>
    <property type="match status" value="1"/>
</dbReference>
<dbReference type="InterPro" id="IPR051159">
    <property type="entry name" value="Hexapeptide_acetyltransf"/>
</dbReference>
<keyword evidence="2" id="KW-0808">Transferase</keyword>
<dbReference type="PANTHER" id="PTHR23416:SF78">
    <property type="entry name" value="LIPOPOLYSACCHARIDE BIOSYNTHESIS O-ACETYL TRANSFERASE WBBJ-RELATED"/>
    <property type="match status" value="1"/>
</dbReference>
<dbReference type="EMBL" id="MT468888">
    <property type="protein sequence ID" value="QSG30252.1"/>
    <property type="molecule type" value="Genomic_DNA"/>
</dbReference>
<dbReference type="InterPro" id="IPR008441">
    <property type="entry name" value="AfumC-like_glycosyl_Trfase"/>
</dbReference>